<name>A0A4Y2JP42_ARAVE</name>
<evidence type="ECO:0000313" key="2">
    <source>
        <dbReference type="EMBL" id="GBM91248.1"/>
    </source>
</evidence>
<reference evidence="2 3" key="1">
    <citation type="journal article" date="2019" name="Sci. Rep.">
        <title>Orb-weaving spider Araneus ventricosus genome elucidates the spidroin gene catalogue.</title>
        <authorList>
            <person name="Kono N."/>
            <person name="Nakamura H."/>
            <person name="Ohtoshi R."/>
            <person name="Moran D.A.P."/>
            <person name="Shinohara A."/>
            <person name="Yoshida Y."/>
            <person name="Fujiwara M."/>
            <person name="Mori M."/>
            <person name="Tomita M."/>
            <person name="Arakawa K."/>
        </authorList>
    </citation>
    <scope>NUCLEOTIDE SEQUENCE [LARGE SCALE GENOMIC DNA]</scope>
</reference>
<proteinExistence type="predicted"/>
<feature type="region of interest" description="Disordered" evidence="1">
    <location>
        <begin position="42"/>
        <end position="102"/>
    </location>
</feature>
<feature type="region of interest" description="Disordered" evidence="1">
    <location>
        <begin position="18"/>
        <end position="37"/>
    </location>
</feature>
<organism evidence="2 3">
    <name type="scientific">Araneus ventricosus</name>
    <name type="common">Orbweaver spider</name>
    <name type="synonym">Epeira ventricosa</name>
    <dbReference type="NCBI Taxonomy" id="182803"/>
    <lineage>
        <taxon>Eukaryota</taxon>
        <taxon>Metazoa</taxon>
        <taxon>Ecdysozoa</taxon>
        <taxon>Arthropoda</taxon>
        <taxon>Chelicerata</taxon>
        <taxon>Arachnida</taxon>
        <taxon>Araneae</taxon>
        <taxon>Araneomorphae</taxon>
        <taxon>Entelegynae</taxon>
        <taxon>Araneoidea</taxon>
        <taxon>Araneidae</taxon>
        <taxon>Araneus</taxon>
    </lineage>
</organism>
<feature type="compositionally biased region" description="Basic and acidic residues" evidence="1">
    <location>
        <begin position="48"/>
        <end position="62"/>
    </location>
</feature>
<evidence type="ECO:0000256" key="1">
    <source>
        <dbReference type="SAM" id="MobiDB-lite"/>
    </source>
</evidence>
<evidence type="ECO:0000313" key="3">
    <source>
        <dbReference type="Proteomes" id="UP000499080"/>
    </source>
</evidence>
<keyword evidence="3" id="KW-1185">Reference proteome</keyword>
<accession>A0A4Y2JP42</accession>
<comment type="caution">
    <text evidence="2">The sequence shown here is derived from an EMBL/GenBank/DDBJ whole genome shotgun (WGS) entry which is preliminary data.</text>
</comment>
<dbReference type="EMBL" id="BGPR01003688">
    <property type="protein sequence ID" value="GBM91248.1"/>
    <property type="molecule type" value="Genomic_DNA"/>
</dbReference>
<gene>
    <name evidence="2" type="ORF">AVEN_251135_1</name>
</gene>
<dbReference type="AlphaFoldDB" id="A0A4Y2JP42"/>
<dbReference type="Proteomes" id="UP000499080">
    <property type="component" value="Unassembled WGS sequence"/>
</dbReference>
<protein>
    <submittedName>
        <fullName evidence="2">Uncharacterized protein</fullName>
    </submittedName>
</protein>
<sequence>MNEYLALLEIKKSWEESSSPALKKSKRKNNVKKDKINAQYLKDSTVGDNKEANKTDDKDKFIDFSIHPSDDSLSGMEEDQDDSDFKNNSSKKYTSKFFKKPT</sequence>
<feature type="compositionally biased region" description="Basic residues" evidence="1">
    <location>
        <begin position="93"/>
        <end position="102"/>
    </location>
</feature>